<evidence type="ECO:0000256" key="1">
    <source>
        <dbReference type="ARBA" id="ARBA00022801"/>
    </source>
</evidence>
<name>A0A6I4VVJ3_9BACL</name>
<dbReference type="InterPro" id="IPR053525">
    <property type="entry name" value="Sortase_D"/>
</dbReference>
<protein>
    <submittedName>
        <fullName evidence="4">Class D sortase</fullName>
    </submittedName>
</protein>
<feature type="transmembrane region" description="Helical" evidence="3">
    <location>
        <begin position="6"/>
        <end position="27"/>
    </location>
</feature>
<dbReference type="NCBIfam" id="NF033746">
    <property type="entry name" value="class_D_sortase"/>
    <property type="match status" value="1"/>
</dbReference>
<dbReference type="CDD" id="cd05828">
    <property type="entry name" value="Sortase_D_1"/>
    <property type="match status" value="1"/>
</dbReference>
<evidence type="ECO:0000313" key="5">
    <source>
        <dbReference type="Proteomes" id="UP000430692"/>
    </source>
</evidence>
<dbReference type="GO" id="GO:0016787">
    <property type="term" value="F:hydrolase activity"/>
    <property type="evidence" value="ECO:0007669"/>
    <property type="project" value="UniProtKB-KW"/>
</dbReference>
<dbReference type="EMBL" id="WUUL01000015">
    <property type="protein sequence ID" value="MXQ55527.1"/>
    <property type="molecule type" value="Genomic_DNA"/>
</dbReference>
<organism evidence="4 5">
    <name type="scientific">Shimazuella alba</name>
    <dbReference type="NCBI Taxonomy" id="2690964"/>
    <lineage>
        <taxon>Bacteria</taxon>
        <taxon>Bacillati</taxon>
        <taxon>Bacillota</taxon>
        <taxon>Bacilli</taxon>
        <taxon>Bacillales</taxon>
        <taxon>Thermoactinomycetaceae</taxon>
        <taxon>Shimazuella</taxon>
    </lineage>
</organism>
<keyword evidence="1" id="KW-0378">Hydrolase</keyword>
<dbReference type="AlphaFoldDB" id="A0A6I4VVJ3"/>
<dbReference type="Gene3D" id="2.40.260.10">
    <property type="entry name" value="Sortase"/>
    <property type="match status" value="1"/>
</dbReference>
<evidence type="ECO:0000256" key="3">
    <source>
        <dbReference type="SAM" id="Phobius"/>
    </source>
</evidence>
<comment type="caution">
    <text evidence="4">The sequence shown here is derived from an EMBL/GenBank/DDBJ whole genome shotgun (WGS) entry which is preliminary data.</text>
</comment>
<dbReference type="Proteomes" id="UP000430692">
    <property type="component" value="Unassembled WGS sequence"/>
</dbReference>
<evidence type="ECO:0000256" key="2">
    <source>
        <dbReference type="PIRSR" id="PIRSR605754-1"/>
    </source>
</evidence>
<dbReference type="InterPro" id="IPR041999">
    <property type="entry name" value="Sortase_D_1"/>
</dbReference>
<dbReference type="SUPFAM" id="SSF63817">
    <property type="entry name" value="Sortase"/>
    <property type="match status" value="1"/>
</dbReference>
<keyword evidence="3" id="KW-0472">Membrane</keyword>
<gene>
    <name evidence="4" type="ORF">GSM42_17740</name>
</gene>
<accession>A0A6I4VVJ3</accession>
<keyword evidence="5" id="KW-1185">Reference proteome</keyword>
<reference evidence="4 5" key="1">
    <citation type="submission" date="2019-12" db="EMBL/GenBank/DDBJ databases">
        <title>Whole-genome analyses of novel actinobacteria.</title>
        <authorList>
            <person name="Sahin N."/>
            <person name="Saygin H."/>
        </authorList>
    </citation>
    <scope>NUCLEOTIDE SEQUENCE [LARGE SCALE GENOMIC DNA]</scope>
    <source>
        <strain evidence="4 5">KC615</strain>
    </source>
</reference>
<dbReference type="Pfam" id="PF04203">
    <property type="entry name" value="Sortase"/>
    <property type="match status" value="1"/>
</dbReference>
<feature type="active site" description="Proton donor/acceptor" evidence="2">
    <location>
        <position position="120"/>
    </location>
</feature>
<dbReference type="RefSeq" id="WP_160802880.1">
    <property type="nucleotide sequence ID" value="NZ_WUUL01000015.1"/>
</dbReference>
<dbReference type="NCBIfam" id="TIGR01076">
    <property type="entry name" value="sortase_fam"/>
    <property type="match status" value="1"/>
</dbReference>
<dbReference type="InterPro" id="IPR005754">
    <property type="entry name" value="Sortase"/>
</dbReference>
<proteinExistence type="predicted"/>
<feature type="active site" description="Acyl-thioester intermediate" evidence="2">
    <location>
        <position position="177"/>
    </location>
</feature>
<keyword evidence="3" id="KW-0812">Transmembrane</keyword>
<keyword evidence="3" id="KW-1133">Transmembrane helix</keyword>
<evidence type="ECO:0000313" key="4">
    <source>
        <dbReference type="EMBL" id="MXQ55527.1"/>
    </source>
</evidence>
<dbReference type="InterPro" id="IPR023365">
    <property type="entry name" value="Sortase_dom-sf"/>
</dbReference>
<sequence>MKWDRIIALMFVTAGVAYGSYSLILYFQKLQNNESNLSSAEIVKQENITNLTTKETLPIVVPNDQRPTKGQHFADLIIPRLQVKIPVIEGTHEDELSVGAGHYAGSVLPGEGDNCVIAGHRDTVFRKMGQLKKGDLLQVSTKQGVFTYRIRKMWITDSDDRTVIVSRDEPILTLATCYPFTFIGPAPKRYIMEAILVK</sequence>